<protein>
    <recommendedName>
        <fullName evidence="5">Nitroreductase family deazaflavin-dependent oxidoreductase</fullName>
    </recommendedName>
</protein>
<name>A0ABQ3X8J8_9ACTN</name>
<evidence type="ECO:0000313" key="3">
    <source>
        <dbReference type="EMBL" id="GID54833.1"/>
    </source>
</evidence>
<dbReference type="PANTHER" id="PTHR39428">
    <property type="entry name" value="F420H(2)-DEPENDENT QUINONE REDUCTASE RV1261C"/>
    <property type="match status" value="1"/>
</dbReference>
<comment type="similarity">
    <text evidence="1">Belongs to the F420H(2)-dependent quinone reductase family.</text>
</comment>
<dbReference type="InterPro" id="IPR012349">
    <property type="entry name" value="Split_barrel_FMN-bd"/>
</dbReference>
<evidence type="ECO:0008006" key="5">
    <source>
        <dbReference type="Google" id="ProtNLM"/>
    </source>
</evidence>
<dbReference type="Proteomes" id="UP000612282">
    <property type="component" value="Unassembled WGS sequence"/>
</dbReference>
<keyword evidence="4" id="KW-1185">Reference proteome</keyword>
<sequence length="154" mass="17396">MADKNVFLPPRPVMRAVWSLHRGIYRISRGRLGLKRPQPGREGALRLTTTGRRSGQPRSVIVAYFEDGPDQVTLAMNGWGAGEPAWWLNLLAEPDATTEVDGRERPVRARAATPGAEHDRLWQRWRDLDPKLDAYAARRPTPTTVVILEPRQRG</sequence>
<dbReference type="RefSeq" id="WP_203795953.1">
    <property type="nucleotide sequence ID" value="NZ_BAAAQE010000036.1"/>
</dbReference>
<dbReference type="EMBL" id="BOMG01000042">
    <property type="protein sequence ID" value="GID54833.1"/>
    <property type="molecule type" value="Genomic_DNA"/>
</dbReference>
<dbReference type="SUPFAM" id="SSF50475">
    <property type="entry name" value="FMN-binding split barrel"/>
    <property type="match status" value="1"/>
</dbReference>
<dbReference type="Pfam" id="PF04075">
    <property type="entry name" value="F420H2_quin_red"/>
    <property type="match status" value="1"/>
</dbReference>
<dbReference type="NCBIfam" id="TIGR00026">
    <property type="entry name" value="hi_GC_TIGR00026"/>
    <property type="match status" value="1"/>
</dbReference>
<dbReference type="InterPro" id="IPR004378">
    <property type="entry name" value="F420H2_quin_Rdtase"/>
</dbReference>
<evidence type="ECO:0000256" key="1">
    <source>
        <dbReference type="ARBA" id="ARBA00008710"/>
    </source>
</evidence>
<comment type="catalytic activity">
    <reaction evidence="2">
        <text>oxidized coenzyme F420-(gamma-L-Glu)(n) + a quinol + H(+) = reduced coenzyme F420-(gamma-L-Glu)(n) + a quinone</text>
        <dbReference type="Rhea" id="RHEA:39663"/>
        <dbReference type="Rhea" id="RHEA-COMP:12939"/>
        <dbReference type="Rhea" id="RHEA-COMP:14378"/>
        <dbReference type="ChEBI" id="CHEBI:15378"/>
        <dbReference type="ChEBI" id="CHEBI:24646"/>
        <dbReference type="ChEBI" id="CHEBI:132124"/>
        <dbReference type="ChEBI" id="CHEBI:133980"/>
        <dbReference type="ChEBI" id="CHEBI:139511"/>
    </reaction>
</comment>
<proteinExistence type="inferred from homology"/>
<comment type="caution">
    <text evidence="3">The sequence shown here is derived from an EMBL/GenBank/DDBJ whole genome shotgun (WGS) entry which is preliminary data.</text>
</comment>
<evidence type="ECO:0000256" key="2">
    <source>
        <dbReference type="ARBA" id="ARBA00049106"/>
    </source>
</evidence>
<organism evidence="3 4">
    <name type="scientific">Actinoplanes couchii</name>
    <dbReference type="NCBI Taxonomy" id="403638"/>
    <lineage>
        <taxon>Bacteria</taxon>
        <taxon>Bacillati</taxon>
        <taxon>Actinomycetota</taxon>
        <taxon>Actinomycetes</taxon>
        <taxon>Micromonosporales</taxon>
        <taxon>Micromonosporaceae</taxon>
        <taxon>Actinoplanes</taxon>
    </lineage>
</organism>
<reference evidence="3 4" key="1">
    <citation type="submission" date="2021-01" db="EMBL/GenBank/DDBJ databases">
        <title>Whole genome shotgun sequence of Actinoplanes couchii NBRC 106145.</title>
        <authorList>
            <person name="Komaki H."/>
            <person name="Tamura T."/>
        </authorList>
    </citation>
    <scope>NUCLEOTIDE SEQUENCE [LARGE SCALE GENOMIC DNA]</scope>
    <source>
        <strain evidence="3 4">NBRC 106145</strain>
    </source>
</reference>
<dbReference type="Gene3D" id="2.30.110.10">
    <property type="entry name" value="Electron Transport, Fmn-binding Protein, Chain A"/>
    <property type="match status" value="1"/>
</dbReference>
<accession>A0ABQ3X8J8</accession>
<gene>
    <name evidence="3" type="ORF">Aco03nite_032370</name>
</gene>
<dbReference type="PANTHER" id="PTHR39428:SF1">
    <property type="entry name" value="F420H(2)-DEPENDENT QUINONE REDUCTASE RV1261C"/>
    <property type="match status" value="1"/>
</dbReference>
<evidence type="ECO:0000313" key="4">
    <source>
        <dbReference type="Proteomes" id="UP000612282"/>
    </source>
</evidence>